<sequence length="224" mass="26238">MTWNFVNPGLMRVLERIFQLIVLTTILIFVLYTDILDKSLFKPLVWKHYIDDISLWSTKKATIESFIEKANNHHPTMKFTAEISAKETTLLDAYIYKGERFEKDAILDVRTHFKQTETSQYTHYSSCHPQGVKKGLIKGEALRLLRKNSSHTIFEEKIANFKAHLQKRGYPEALINTTLSEANFKNRKLALQQKPKTNQRILPFITQYQPSVTEKKVKQILMRH</sequence>
<proteinExistence type="predicted"/>
<dbReference type="PANTHER" id="PTHR21301">
    <property type="entry name" value="REVERSE TRANSCRIPTASE"/>
    <property type="match status" value="1"/>
</dbReference>
<comment type="caution">
    <text evidence="3">The sequence shown here is derived from an EMBL/GenBank/DDBJ whole genome shotgun (WGS) entry which is preliminary data.</text>
</comment>
<evidence type="ECO:0000259" key="2">
    <source>
        <dbReference type="Pfam" id="PF26215"/>
    </source>
</evidence>
<feature type="domain" description="Helix-turn-helix" evidence="2">
    <location>
        <begin position="120"/>
        <end position="178"/>
    </location>
</feature>
<accession>A0A2B4RIX8</accession>
<dbReference type="Pfam" id="PF26215">
    <property type="entry name" value="HTH_animal"/>
    <property type="match status" value="1"/>
</dbReference>
<dbReference type="EMBL" id="LSMT01000465">
    <property type="protein sequence ID" value="PFX17561.1"/>
    <property type="molecule type" value="Genomic_DNA"/>
</dbReference>
<dbReference type="InterPro" id="IPR058912">
    <property type="entry name" value="HTH_animal"/>
</dbReference>
<evidence type="ECO:0000256" key="1">
    <source>
        <dbReference type="SAM" id="Phobius"/>
    </source>
</evidence>
<gene>
    <name evidence="3" type="ORF">AWC38_SpisGene25857</name>
</gene>
<keyword evidence="1" id="KW-0812">Transmembrane</keyword>
<organism evidence="3 4">
    <name type="scientific">Stylophora pistillata</name>
    <name type="common">Smooth cauliflower coral</name>
    <dbReference type="NCBI Taxonomy" id="50429"/>
    <lineage>
        <taxon>Eukaryota</taxon>
        <taxon>Metazoa</taxon>
        <taxon>Cnidaria</taxon>
        <taxon>Anthozoa</taxon>
        <taxon>Hexacorallia</taxon>
        <taxon>Scleractinia</taxon>
        <taxon>Astrocoeniina</taxon>
        <taxon>Pocilloporidae</taxon>
        <taxon>Stylophora</taxon>
    </lineage>
</organism>
<keyword evidence="1" id="KW-1133">Transmembrane helix</keyword>
<protein>
    <recommendedName>
        <fullName evidence="2">Helix-turn-helix domain-containing protein</fullName>
    </recommendedName>
</protein>
<reference evidence="4" key="1">
    <citation type="journal article" date="2017" name="bioRxiv">
        <title>Comparative analysis of the genomes of Stylophora pistillata and Acropora digitifera provides evidence for extensive differences between species of corals.</title>
        <authorList>
            <person name="Voolstra C.R."/>
            <person name="Li Y."/>
            <person name="Liew Y.J."/>
            <person name="Baumgarten S."/>
            <person name="Zoccola D."/>
            <person name="Flot J.-F."/>
            <person name="Tambutte S."/>
            <person name="Allemand D."/>
            <person name="Aranda M."/>
        </authorList>
    </citation>
    <scope>NUCLEOTIDE SEQUENCE [LARGE SCALE GENOMIC DNA]</scope>
</reference>
<keyword evidence="1" id="KW-0472">Membrane</keyword>
<dbReference type="PANTHER" id="PTHR21301:SF10">
    <property type="entry name" value="REVERSE TRANSCRIPTASE DOMAIN-CONTAINING PROTEIN"/>
    <property type="match status" value="1"/>
</dbReference>
<dbReference type="AlphaFoldDB" id="A0A2B4RIX8"/>
<evidence type="ECO:0000313" key="4">
    <source>
        <dbReference type="Proteomes" id="UP000225706"/>
    </source>
</evidence>
<keyword evidence="4" id="KW-1185">Reference proteome</keyword>
<dbReference type="Proteomes" id="UP000225706">
    <property type="component" value="Unassembled WGS sequence"/>
</dbReference>
<feature type="transmembrane region" description="Helical" evidence="1">
    <location>
        <begin position="17"/>
        <end position="36"/>
    </location>
</feature>
<evidence type="ECO:0000313" key="3">
    <source>
        <dbReference type="EMBL" id="PFX17561.1"/>
    </source>
</evidence>
<name>A0A2B4RIX8_STYPI</name>